<evidence type="ECO:0000313" key="1">
    <source>
        <dbReference type="EMBL" id="NEK13734.1"/>
    </source>
</evidence>
<sequence>MLGRRVIVEAFLRWIETAKAGDRARAANALGRAYLQSEMSADERAAAEMAMTFLLDDPSPRVRLALAEAIAWSPDAPRNLVLSLAEDQPEVACHAVTCSPLLSDADLVDLAARGNGATRMLIAARAHVTRPVSAALAEVGDEEELLCLLENDGAVISSLSLKRIAERLGDCCDIRNLLLDRSDLPADARQLLTQHVSNALVGLPLAQAAIGLQRLQRISREATEAAIVSIAGDIAPREIPDLVQHLRLNGRLTPSFLMHALCAGKVDFFAGAIVDLTACSERRVRSILATGRMHAVRALYESAGLPRDISVIFVEATMLWRDAARKAPGSVLGNVCGRLLEKFRHHDAHGAIGELLDMVEKLHVNEQRQSARVYAALVAA</sequence>
<organism evidence="1 2">
    <name type="scientific">Rhizobium leguminosarum</name>
    <dbReference type="NCBI Taxonomy" id="384"/>
    <lineage>
        <taxon>Bacteria</taxon>
        <taxon>Pseudomonadati</taxon>
        <taxon>Pseudomonadota</taxon>
        <taxon>Alphaproteobacteria</taxon>
        <taxon>Hyphomicrobiales</taxon>
        <taxon>Rhizobiaceae</taxon>
        <taxon>Rhizobium/Agrobacterium group</taxon>
        <taxon>Rhizobium</taxon>
    </lineage>
</organism>
<evidence type="ECO:0000313" key="2">
    <source>
        <dbReference type="Proteomes" id="UP000471705"/>
    </source>
</evidence>
<dbReference type="Pfam" id="PF10098">
    <property type="entry name" value="DUF2336"/>
    <property type="match status" value="1"/>
</dbReference>
<dbReference type="AlphaFoldDB" id="A0A7K3VA48"/>
<protein>
    <submittedName>
        <fullName evidence="1">DUF2336 domain-containing protein</fullName>
    </submittedName>
</protein>
<accession>A0A7K3VA48</accession>
<comment type="caution">
    <text evidence="1">The sequence shown here is derived from an EMBL/GenBank/DDBJ whole genome shotgun (WGS) entry which is preliminary data.</text>
</comment>
<dbReference type="EMBL" id="WUFV01000001">
    <property type="protein sequence ID" value="NEK13734.1"/>
    <property type="molecule type" value="Genomic_DNA"/>
</dbReference>
<name>A0A7K3VA48_RHILE</name>
<dbReference type="InterPro" id="IPR014598">
    <property type="entry name" value="UCP035865"/>
</dbReference>
<reference evidence="1 2" key="1">
    <citation type="submission" date="2019-12" db="EMBL/GenBank/DDBJ databases">
        <title>Rhizobium genotypes associated with high levels of biological nitrogen fixation by grain legumes in a temperate-maritime cropping system.</title>
        <authorList>
            <person name="Maluk M."/>
            <person name="Francesc Ferrando Molina F."/>
            <person name="Lopez Del Egido L."/>
            <person name="Lafos M."/>
            <person name="Langarica-Fuentes A."/>
            <person name="Gebre Yohannes G."/>
            <person name="Young M.W."/>
            <person name="Martin P."/>
            <person name="Gantlett R."/>
            <person name="Kenicer G."/>
            <person name="Hawes C."/>
            <person name="Begg G.S."/>
            <person name="Quilliam R.S."/>
            <person name="Squire G.R."/>
            <person name="Poole P.S."/>
            <person name="Young P.W."/>
            <person name="Iannetta P.M."/>
            <person name="James E.K."/>
        </authorList>
    </citation>
    <scope>NUCLEOTIDE SEQUENCE [LARGE SCALE GENOMIC DNA]</scope>
    <source>
        <strain evidence="1 2">JHI54</strain>
    </source>
</reference>
<gene>
    <name evidence="1" type="ORF">GR257_02560</name>
</gene>
<dbReference type="InterPro" id="IPR019285">
    <property type="entry name" value="DUF2336"/>
</dbReference>
<dbReference type="PIRSF" id="PIRSF035865">
    <property type="entry name" value="UCP035865"/>
    <property type="match status" value="1"/>
</dbReference>
<dbReference type="Proteomes" id="UP000471705">
    <property type="component" value="Unassembled WGS sequence"/>
</dbReference>
<proteinExistence type="predicted"/>
<dbReference type="RefSeq" id="WP_164045761.1">
    <property type="nucleotide sequence ID" value="NZ_WUFV01000001.1"/>
</dbReference>